<dbReference type="InterPro" id="IPR003594">
    <property type="entry name" value="HATPase_dom"/>
</dbReference>
<dbReference type="CDD" id="cd00088">
    <property type="entry name" value="HPT"/>
    <property type="match status" value="2"/>
</dbReference>
<name>Q0AWZ2_SYNWW</name>
<keyword evidence="18" id="KW-1185">Reference proteome</keyword>
<evidence type="ECO:0000259" key="16">
    <source>
        <dbReference type="PROSITE" id="PS50894"/>
    </source>
</evidence>
<feature type="coiled-coil region" evidence="13">
    <location>
        <begin position="98"/>
        <end position="157"/>
    </location>
</feature>
<evidence type="ECO:0000256" key="8">
    <source>
        <dbReference type="ARBA" id="ARBA00022777"/>
    </source>
</evidence>
<keyword evidence="6" id="KW-0808">Transferase</keyword>
<dbReference type="SMART" id="SM00260">
    <property type="entry name" value="CheW"/>
    <property type="match status" value="1"/>
</dbReference>
<dbReference type="CDD" id="cd16916">
    <property type="entry name" value="HATPase_CheA-like"/>
    <property type="match status" value="1"/>
</dbReference>
<dbReference type="PROSITE" id="PS50109">
    <property type="entry name" value="HIS_KIN"/>
    <property type="match status" value="1"/>
</dbReference>
<protein>
    <recommendedName>
        <fullName evidence="3">Chemotaxis protein CheA</fullName>
        <ecNumber evidence="2">2.7.13.3</ecNumber>
    </recommendedName>
</protein>
<keyword evidence="4" id="KW-0145">Chemotaxis</keyword>
<dbReference type="SMART" id="SM00073">
    <property type="entry name" value="HPT"/>
    <property type="match status" value="2"/>
</dbReference>
<proteinExistence type="predicted"/>
<dbReference type="KEGG" id="swo:Swol_1455"/>
<dbReference type="EMBL" id="CP000448">
    <property type="protein sequence ID" value="ABI68762.1"/>
    <property type="molecule type" value="Genomic_DNA"/>
</dbReference>
<dbReference type="Pfam" id="PF02518">
    <property type="entry name" value="HATPase_c"/>
    <property type="match status" value="1"/>
</dbReference>
<dbReference type="InterPro" id="IPR004358">
    <property type="entry name" value="Sig_transdc_His_kin-like_C"/>
</dbReference>
<evidence type="ECO:0000259" key="14">
    <source>
        <dbReference type="PROSITE" id="PS50109"/>
    </source>
</evidence>
<dbReference type="OrthoDB" id="9803176at2"/>
<organism evidence="17 18">
    <name type="scientific">Syntrophomonas wolfei subsp. wolfei (strain DSM 2245B / Goettingen)</name>
    <dbReference type="NCBI Taxonomy" id="335541"/>
    <lineage>
        <taxon>Bacteria</taxon>
        <taxon>Bacillati</taxon>
        <taxon>Bacillota</taxon>
        <taxon>Clostridia</taxon>
        <taxon>Eubacteriales</taxon>
        <taxon>Syntrophomonadaceae</taxon>
        <taxon>Syntrophomonas</taxon>
    </lineage>
</organism>
<keyword evidence="7" id="KW-0547">Nucleotide-binding</keyword>
<sequence>MKYVFDPDDLEILQGIVEESSEHLNGIEEGILKLEAEFDSEQLDAVFRAMHSVKGVAAFLDLIPIKDTAHSLESFMTDMKKGLYPVTSEITDILLKGVDILQLQIRQLGEHVKKLEANPPREKFELLIKEHGFQEFIQEAEVLRNNTLENRESAQEESCDSEIQVECELPESVANVMKIEISSFREQLLQDFFEETGEHLDTIEKNCVELEKQPEDLERLNAILRGFHSIKGAAGVINSMQEEETPDDPFEKIKSLSHAAESLLQTFRNQQAPLSSPVIDLILETVDRTAALSQMVQGIESEDLPIEDLLSRINALSEADKEANQSIISGPVESIPRQLKAFVNITNQALESMESIISSAREDTPISRKRVKQYLRALNSIASSSRYLEYEDIFELIASHTQYLNDLIPGEDLVNPGLIKELKSHHGQIKKLLGDKVADIKDLLSNVPLEYGEKRIGEILVAQQKLSQEELNEALAQQKKIGEILVDSGKVEPEDVERALLEQQLAREKSKEVPEPARASSDIGGQSIRVSQDKMNRLMNMIGELLISKNRVFHLASKIGLEYQLPGLAREVKDIAAEVARISDELQDAIMSARMVPLRILFQRYPRTIRDISRKAGKSVDLVVLGEETELDKTVIEAINDPLVHMLRNAVDHGIEAPDKREAQGKPRQGKIYLKARYQGNSVIIEISDDGKGMNPEEIKLKALGKGLIRPEQIESMSNEEAYQLIFLPGFSTREEVSELSGRGVGMDVVKNNIEQVGGTVTMSSQLNQGTNFLLRIPLSMSIIRGLMVKMGSQSFILPLDSIEETVKLPANKIRSYKKIKIADIRDEIVHLIYLKDLLSLKEDFAAPVITFDMRIPIVVINYDGNRFGLVVDSFQHEQEFVVKTLAEELAALKLYTGATIMGDGSVVLILNPGQLYQLFLLLDYGG</sequence>
<evidence type="ECO:0000256" key="9">
    <source>
        <dbReference type="ARBA" id="ARBA00022840"/>
    </source>
</evidence>
<feature type="modified residue" description="Phosphohistidine" evidence="12">
    <location>
        <position position="51"/>
    </location>
</feature>
<dbReference type="PANTHER" id="PTHR43395:SF10">
    <property type="entry name" value="CHEMOTAXIS PROTEIN CHEA"/>
    <property type="match status" value="1"/>
</dbReference>
<dbReference type="InterPro" id="IPR037257">
    <property type="entry name" value="T2SS_E_N_sf"/>
</dbReference>
<dbReference type="eggNOG" id="COG0643">
    <property type="taxonomic scope" value="Bacteria"/>
</dbReference>
<feature type="modified residue" description="Phosphohistidine" evidence="12">
    <location>
        <position position="228"/>
    </location>
</feature>
<dbReference type="Pfam" id="PF02895">
    <property type="entry name" value="H-kinase_dim"/>
    <property type="match status" value="1"/>
</dbReference>
<dbReference type="HOGENOM" id="CLU_000650_3_6_9"/>
<dbReference type="InterPro" id="IPR051315">
    <property type="entry name" value="Bact_Chemotaxis_CheA"/>
</dbReference>
<dbReference type="SUPFAM" id="SSF47226">
    <property type="entry name" value="Histidine-containing phosphotransfer domain, HPT domain"/>
    <property type="match status" value="3"/>
</dbReference>
<dbReference type="RefSeq" id="WP_011640861.1">
    <property type="nucleotide sequence ID" value="NC_008346.1"/>
</dbReference>
<dbReference type="InterPro" id="IPR002545">
    <property type="entry name" value="CheW-lke_dom"/>
</dbReference>
<evidence type="ECO:0000256" key="11">
    <source>
        <dbReference type="ARBA" id="ARBA00035100"/>
    </source>
</evidence>
<dbReference type="STRING" id="335541.Swol_1455"/>
<dbReference type="Gene3D" id="2.30.30.40">
    <property type="entry name" value="SH3 Domains"/>
    <property type="match status" value="1"/>
</dbReference>
<evidence type="ECO:0000256" key="10">
    <source>
        <dbReference type="ARBA" id="ARBA00023012"/>
    </source>
</evidence>
<feature type="domain" description="HPt" evidence="16">
    <location>
        <begin position="5"/>
        <end position="108"/>
    </location>
</feature>
<keyword evidence="5 12" id="KW-0597">Phosphoprotein</keyword>
<feature type="coiled-coil region" evidence="13">
    <location>
        <begin position="193"/>
        <end position="220"/>
    </location>
</feature>
<comment type="catalytic activity">
    <reaction evidence="1">
        <text>ATP + protein L-histidine = ADP + protein N-phospho-L-histidine.</text>
        <dbReference type="EC" id="2.7.13.3"/>
    </reaction>
</comment>
<reference evidence="18" key="1">
    <citation type="journal article" date="2010" name="Environ. Microbiol.">
        <title>The genome of Syntrophomonas wolfei: new insights into syntrophic metabolism and biohydrogen production.</title>
        <authorList>
            <person name="Sieber J.R."/>
            <person name="Sims D.R."/>
            <person name="Han C."/>
            <person name="Kim E."/>
            <person name="Lykidis A."/>
            <person name="Lapidus A.L."/>
            <person name="McDonnald E."/>
            <person name="Rohlin L."/>
            <person name="Culley D.E."/>
            <person name="Gunsalus R."/>
            <person name="McInerney M.J."/>
        </authorList>
    </citation>
    <scope>NUCLEOTIDE SEQUENCE [LARGE SCALE GENOMIC DNA]</scope>
    <source>
        <strain evidence="18">DSM 2245B / Goettingen</strain>
    </source>
</reference>
<dbReference type="InterPro" id="IPR036890">
    <property type="entry name" value="HATPase_C_sf"/>
</dbReference>
<dbReference type="FunFam" id="3.30.565.10:FF:000016">
    <property type="entry name" value="Chemotaxis protein CheA, putative"/>
    <property type="match status" value="1"/>
</dbReference>
<accession>Q0AWZ2</accession>
<dbReference type="SUPFAM" id="SSF160246">
    <property type="entry name" value="EspE N-terminal domain-like"/>
    <property type="match status" value="1"/>
</dbReference>
<keyword evidence="13" id="KW-0175">Coiled coil</keyword>
<dbReference type="EC" id="2.7.13.3" evidence="2"/>
<dbReference type="GO" id="GO:0006935">
    <property type="term" value="P:chemotaxis"/>
    <property type="evidence" value="ECO:0007669"/>
    <property type="project" value="UniProtKB-KW"/>
</dbReference>
<dbReference type="SUPFAM" id="SSF55874">
    <property type="entry name" value="ATPase domain of HSP90 chaperone/DNA topoisomerase II/histidine kinase"/>
    <property type="match status" value="1"/>
</dbReference>
<dbReference type="Proteomes" id="UP000001968">
    <property type="component" value="Chromosome"/>
</dbReference>
<dbReference type="InterPro" id="IPR036097">
    <property type="entry name" value="HisK_dim/P_sf"/>
</dbReference>
<dbReference type="PANTHER" id="PTHR43395">
    <property type="entry name" value="SENSOR HISTIDINE KINASE CHEA"/>
    <property type="match status" value="1"/>
</dbReference>
<dbReference type="AlphaFoldDB" id="Q0AWZ2"/>
<evidence type="ECO:0000256" key="1">
    <source>
        <dbReference type="ARBA" id="ARBA00000085"/>
    </source>
</evidence>
<evidence type="ECO:0000256" key="2">
    <source>
        <dbReference type="ARBA" id="ARBA00012438"/>
    </source>
</evidence>
<dbReference type="eggNOG" id="COG2198">
    <property type="taxonomic scope" value="Bacteria"/>
</dbReference>
<comment type="function">
    <text evidence="11">Involved in the transmission of sensory signals from the chemoreceptors to the flagellar motors. CheA is autophosphorylated; it can transfer its phosphate group to either CheB or CheY.</text>
</comment>
<dbReference type="InterPro" id="IPR036061">
    <property type="entry name" value="CheW-like_dom_sf"/>
</dbReference>
<dbReference type="InterPro" id="IPR005467">
    <property type="entry name" value="His_kinase_dom"/>
</dbReference>
<dbReference type="GO" id="GO:0005737">
    <property type="term" value="C:cytoplasm"/>
    <property type="evidence" value="ECO:0007669"/>
    <property type="project" value="InterPro"/>
</dbReference>
<evidence type="ECO:0000256" key="4">
    <source>
        <dbReference type="ARBA" id="ARBA00022500"/>
    </source>
</evidence>
<gene>
    <name evidence="17" type="ordered locus">Swol_1455</name>
</gene>
<evidence type="ECO:0000256" key="6">
    <source>
        <dbReference type="ARBA" id="ARBA00022679"/>
    </source>
</evidence>
<keyword evidence="10" id="KW-0902">Two-component regulatory system</keyword>
<feature type="domain" description="HPt" evidence="16">
    <location>
        <begin position="181"/>
        <end position="296"/>
    </location>
</feature>
<dbReference type="SMART" id="SM01231">
    <property type="entry name" value="H-kinase_dim"/>
    <property type="match status" value="1"/>
</dbReference>
<keyword evidence="8 17" id="KW-0418">Kinase</keyword>
<dbReference type="Pfam" id="PF01584">
    <property type="entry name" value="CheW"/>
    <property type="match status" value="1"/>
</dbReference>
<dbReference type="InterPro" id="IPR036641">
    <property type="entry name" value="HPT_dom_sf"/>
</dbReference>
<feature type="domain" description="Histidine kinase" evidence="14">
    <location>
        <begin position="568"/>
        <end position="781"/>
    </location>
</feature>
<dbReference type="PROSITE" id="PS50894">
    <property type="entry name" value="HPT"/>
    <property type="match status" value="2"/>
</dbReference>
<dbReference type="Gene3D" id="1.20.120.160">
    <property type="entry name" value="HPT domain"/>
    <property type="match status" value="2"/>
</dbReference>
<feature type="domain" description="CheW-like" evidence="15">
    <location>
        <begin position="783"/>
        <end position="922"/>
    </location>
</feature>
<evidence type="ECO:0000259" key="15">
    <source>
        <dbReference type="PROSITE" id="PS50851"/>
    </source>
</evidence>
<dbReference type="InterPro" id="IPR004105">
    <property type="entry name" value="CheA-like_dim"/>
</dbReference>
<keyword evidence="9" id="KW-0067">ATP-binding</keyword>
<dbReference type="SUPFAM" id="SSF47384">
    <property type="entry name" value="Homodimeric domain of signal transducing histidine kinase"/>
    <property type="match status" value="1"/>
</dbReference>
<evidence type="ECO:0000313" key="17">
    <source>
        <dbReference type="EMBL" id="ABI68762.1"/>
    </source>
</evidence>
<evidence type="ECO:0000256" key="3">
    <source>
        <dbReference type="ARBA" id="ARBA00021495"/>
    </source>
</evidence>
<dbReference type="PRINTS" id="PR00344">
    <property type="entry name" value="BCTRLSENSOR"/>
</dbReference>
<dbReference type="InterPro" id="IPR008207">
    <property type="entry name" value="Sig_transdc_His_kin_Hpt_dom"/>
</dbReference>
<dbReference type="Gene3D" id="3.30.565.10">
    <property type="entry name" value="Histidine kinase-like ATPase, C-terminal domain"/>
    <property type="match status" value="1"/>
</dbReference>
<dbReference type="InterPro" id="IPR037006">
    <property type="entry name" value="CheA-like_homodim_sf"/>
</dbReference>
<dbReference type="GO" id="GO:0000155">
    <property type="term" value="F:phosphorelay sensor kinase activity"/>
    <property type="evidence" value="ECO:0007669"/>
    <property type="project" value="InterPro"/>
</dbReference>
<dbReference type="Gene3D" id="1.10.287.560">
    <property type="entry name" value="Histidine kinase CheA-like, homodimeric domain"/>
    <property type="match status" value="1"/>
</dbReference>
<dbReference type="Pfam" id="PF01627">
    <property type="entry name" value="Hpt"/>
    <property type="match status" value="2"/>
</dbReference>
<evidence type="ECO:0000256" key="12">
    <source>
        <dbReference type="PROSITE-ProRule" id="PRU00110"/>
    </source>
</evidence>
<evidence type="ECO:0000313" key="18">
    <source>
        <dbReference type="Proteomes" id="UP000001968"/>
    </source>
</evidence>
<dbReference type="PROSITE" id="PS50851">
    <property type="entry name" value="CHEW"/>
    <property type="match status" value="1"/>
</dbReference>
<evidence type="ECO:0000256" key="13">
    <source>
        <dbReference type="SAM" id="Coils"/>
    </source>
</evidence>
<dbReference type="SMART" id="SM00387">
    <property type="entry name" value="HATPase_c"/>
    <property type="match status" value="1"/>
</dbReference>
<evidence type="ECO:0000256" key="5">
    <source>
        <dbReference type="ARBA" id="ARBA00022553"/>
    </source>
</evidence>
<dbReference type="SUPFAM" id="SSF50341">
    <property type="entry name" value="CheW-like"/>
    <property type="match status" value="1"/>
</dbReference>
<evidence type="ECO:0000256" key="7">
    <source>
        <dbReference type="ARBA" id="ARBA00022741"/>
    </source>
</evidence>